<organism evidence="3 4">
    <name type="scientific">Oreochromis aureus</name>
    <name type="common">Israeli tilapia</name>
    <name type="synonym">Chromis aureus</name>
    <dbReference type="NCBI Taxonomy" id="47969"/>
    <lineage>
        <taxon>Eukaryota</taxon>
        <taxon>Metazoa</taxon>
        <taxon>Chordata</taxon>
        <taxon>Craniata</taxon>
        <taxon>Vertebrata</taxon>
        <taxon>Euteleostomi</taxon>
        <taxon>Actinopterygii</taxon>
        <taxon>Neopterygii</taxon>
        <taxon>Teleostei</taxon>
        <taxon>Neoteleostei</taxon>
        <taxon>Acanthomorphata</taxon>
        <taxon>Ovalentaria</taxon>
        <taxon>Cichlomorphae</taxon>
        <taxon>Cichliformes</taxon>
        <taxon>Cichlidae</taxon>
        <taxon>African cichlids</taxon>
        <taxon>Pseudocrenilabrinae</taxon>
        <taxon>Oreochromini</taxon>
        <taxon>Oreochromis</taxon>
    </lineage>
</organism>
<dbReference type="Pfam" id="PF07647">
    <property type="entry name" value="SAM_2"/>
    <property type="match status" value="1"/>
</dbReference>
<keyword evidence="4" id="KW-1185">Reference proteome</keyword>
<feature type="compositionally biased region" description="Polar residues" evidence="1">
    <location>
        <begin position="110"/>
        <end position="128"/>
    </location>
</feature>
<evidence type="ECO:0000313" key="4">
    <source>
        <dbReference type="Proteomes" id="UP000472276"/>
    </source>
</evidence>
<accession>A0A668SN58</accession>
<dbReference type="OMA" id="WFSGEAW"/>
<feature type="region of interest" description="Disordered" evidence="1">
    <location>
        <begin position="87"/>
        <end position="135"/>
    </location>
</feature>
<dbReference type="PROSITE" id="PS50105">
    <property type="entry name" value="SAM_DOMAIN"/>
    <property type="match status" value="1"/>
</dbReference>
<evidence type="ECO:0000259" key="2">
    <source>
        <dbReference type="PROSITE" id="PS50105"/>
    </source>
</evidence>
<protein>
    <recommendedName>
        <fullName evidence="2">SAM domain-containing protein</fullName>
    </recommendedName>
</protein>
<gene>
    <name evidence="3" type="primary">LOC120439864</name>
</gene>
<dbReference type="RefSeq" id="XP_039467093.1">
    <property type="nucleotide sequence ID" value="XM_039611159.1"/>
</dbReference>
<sequence>MCDKTRKEIMADIPQQSPKNWTESQVSAWLRSIGVKEQYIEKLHEEEVDGQILLALNEDFLKTKICMKSGPAHLIIQKRDELINSQQKCQEKKKTTDSKRTEFEERRSQKLVQSLSTVSDGPPAQTTETKQDVFEEKHASQEQCVSISKEDCKPRPFDQEGIDFLYVKHRILQPESGAFNLISPCHEFKSFAVAATLDRTRLQAKFAKEVLKFATGCMNIRSNGTIHFGVMDSKEDGGYVHGEIIGIPVTDKDIYVDALDHIEKSFSSDKEHIRQCVRPPRFIEVMDRQSTEKRYVVEVDIVPLINIVKSKVYVVRLPNFKESTNKVEFEKETILRRVGSKTEPVSDKDLSDFYQRVKDRDAQREEAEKNHFLIAPEMCQDLGRKLTMLMTSGKKFIEKEKWFILVTNKLKPDDLCNIDWLINMNIFCVFDFDPDSKISGLCSRYLEYRAANMHFLQSYRISAGTSIKEFTNHLHLFDQTSWIFCNGRTDFKGNETSCDEMTWIKTKMTLLRESVSLICKQILPKGTFQVIFLLTSPVEKPLLHTFYEFFTDMEGHEDIICICESEENFQKWQSFAEGSCGKEALNNSSVVGMKMSHINATLQHIQPMKVCFTKHLPVFVKGTCRLETQVEEQMYSLEILTVNHCDETSKDFINEEKENIERQFYHGGRVTWLNFWLAENKYVGEVIERDAYHDTSKLLNDALKYNADQTPVNIINIYHHPGSGGSTVARQVLWNNRKSLRCAVVKPSYPLSVVAQHAVELREYEEKDPQRCLPVLLLTEDSDKEYLDDLRNELEVAVNVKQIQYGTLCFILLSCRRSHDPEKKCKESPLQNVSVTHKLSDQEKRKFSGKRQALEERYEPQFILTFVLMSEGFSEEYVHQFVKHLLQDIDRHTVVTRLIRYVALLNTYVQNSFISQSHCEALLALTIHLERFRQYEFERSLSDQAKLVFLHLRDDKTHIESIRIIHPLVAKEILQQLLGPQQTQSSLAMDLLHEDVLFEHRFGRDEYHTFLRQLFIRRSRISKGDKYDSFFSPFIEHVCENEKSPDKAIELLKEAFERFHNDPFFAQQLARLHYTYEKFEEAKHWAETAAKQLPNNSYILDTKGQVYRKWFQAKCKAIENVPKTAQNTADAVETALKALECFQECERAADADMENVNSSGFFSEVEVGCSLLKLISSLQVFANRTNGHAECMKYLLTDYIPEEVEDVWEPFHNRLKKLHKTMQDALEWISEDLSYFQTDIGADEEETPESPEEKISHPLTWLAKKSSEYGKYFSEAYSTAVLQHGKSIPANLTPFQKRMIIYHLGGGNITSILSKLTDQRDAVKLLEHIISLYPSNPLKAKFGQRDIVNYIVAHISLNCLSPQTQKVAHLQVLQALCCQFPSDKRKCLPSALFLLTLLFWPEDDDTEHEKETKYEIVQSAVEHLEKGYWSKMKDIPQRKRRIYSHFFLGSGNGLDKFVHKKKFERITKWFSVTEKRMKWFSGEAWKMPEIATMLKRVSGWTEDRVVYLEGPKKKKFNILPLYVPSVPHSNENITFYLGFTFRGPVACNILVKK</sequence>
<evidence type="ECO:0000313" key="3">
    <source>
        <dbReference type="Ensembl" id="ENSOABP00000015695.2"/>
    </source>
</evidence>
<dbReference type="GO" id="GO:0005737">
    <property type="term" value="C:cytoplasm"/>
    <property type="evidence" value="ECO:0007669"/>
    <property type="project" value="TreeGrafter"/>
</dbReference>
<dbReference type="Proteomes" id="UP000472276">
    <property type="component" value="Unassembled WGS sequence"/>
</dbReference>
<dbReference type="KEGG" id="oau:120439864"/>
<dbReference type="InterPro" id="IPR001660">
    <property type="entry name" value="SAM"/>
</dbReference>
<feature type="compositionally biased region" description="Basic and acidic residues" evidence="1">
    <location>
        <begin position="89"/>
        <end position="108"/>
    </location>
</feature>
<dbReference type="FunFam" id="1.10.150.50:FF:000126">
    <property type="entry name" value="Zmp:0000000735"/>
    <property type="match status" value="1"/>
</dbReference>
<dbReference type="RefSeq" id="XP_039467094.1">
    <property type="nucleotide sequence ID" value="XM_039611160.1"/>
</dbReference>
<feature type="domain" description="SAM" evidence="2">
    <location>
        <begin position="21"/>
        <end position="65"/>
    </location>
</feature>
<dbReference type="SUPFAM" id="SSF48452">
    <property type="entry name" value="TPR-like"/>
    <property type="match status" value="1"/>
</dbReference>
<dbReference type="InterPro" id="IPR013761">
    <property type="entry name" value="SAM/pointed_sf"/>
</dbReference>
<reference evidence="3" key="2">
    <citation type="submission" date="2025-09" db="UniProtKB">
        <authorList>
            <consortium name="Ensembl"/>
        </authorList>
    </citation>
    <scope>IDENTIFICATION</scope>
</reference>
<dbReference type="PANTHER" id="PTHR16155:SF3">
    <property type="entry name" value="STERILE ALPHA MOTIF DOMAIN-CONTAINING PROTEIN 9-LIKE"/>
    <property type="match status" value="1"/>
</dbReference>
<dbReference type="SUPFAM" id="SSF47769">
    <property type="entry name" value="SAM/Pointed domain"/>
    <property type="match status" value="1"/>
</dbReference>
<dbReference type="Gene3D" id="1.25.40.10">
    <property type="entry name" value="Tetratricopeptide repeat domain"/>
    <property type="match status" value="1"/>
</dbReference>
<dbReference type="InterPro" id="IPR011990">
    <property type="entry name" value="TPR-like_helical_dom_sf"/>
</dbReference>
<evidence type="ECO:0000256" key="1">
    <source>
        <dbReference type="SAM" id="MobiDB-lite"/>
    </source>
</evidence>
<dbReference type="GeneID" id="120439864"/>
<dbReference type="SMART" id="SM00454">
    <property type="entry name" value="SAM"/>
    <property type="match status" value="1"/>
</dbReference>
<dbReference type="PANTHER" id="PTHR16155">
    <property type="entry name" value="DED DOMAIN-CONTAINING PROTEIN"/>
    <property type="match status" value="1"/>
</dbReference>
<name>A0A668SN58_OREAU</name>
<reference evidence="3" key="1">
    <citation type="submission" date="2025-08" db="UniProtKB">
        <authorList>
            <consortium name="Ensembl"/>
        </authorList>
    </citation>
    <scope>IDENTIFICATION</scope>
</reference>
<proteinExistence type="predicted"/>
<dbReference type="Gene3D" id="1.10.150.50">
    <property type="entry name" value="Transcription Factor, Ets-1"/>
    <property type="match status" value="1"/>
</dbReference>
<dbReference type="Ensembl" id="ENSOABT00000016187.2">
    <property type="protein sequence ID" value="ENSOABP00000015695.2"/>
    <property type="gene ID" value="ENSOABG00000007808.2"/>
</dbReference>